<sequence length="355" mass="38789">MGDMTDSAERVPHILPLPHALGTGIIIETGQILSDGNQAAIKQFIDEYESALSRFRDDSLVGRMRTASHGGTFDFPDWAVELFDLYDRLFEATAGAIDPCVGATLIQLGYARSFEQQMLEQQTLERQTFEHRTLDHQAHARNSKSAQSKSPTNPSPTNWDSYRTRITWRDIERHGTTLVTHAPVALDFGAAGKGYAVDLLAEQLQTTAAQSFVIDAGGDMLIHGRQRPITIALENPLDLTQAVGTASITEGALCASAPSRRHWTAHNGQQVHHLINALDGQPVDEVTATWVSVTPQTGRQQPFPTATADGLATALFTTSPARLRAYFDFECALLYADHTAAQSAAFPGAFFTEDR</sequence>
<dbReference type="AlphaFoldDB" id="A0A7Y0ER50"/>
<name>A0A7Y0ER50_9BIFI</name>
<evidence type="ECO:0000256" key="3">
    <source>
        <dbReference type="ARBA" id="ARBA00016337"/>
    </source>
</evidence>
<dbReference type="GO" id="GO:0016740">
    <property type="term" value="F:transferase activity"/>
    <property type="evidence" value="ECO:0007669"/>
    <property type="project" value="UniProtKB-KW"/>
</dbReference>
<comment type="cofactor">
    <cofactor evidence="1">
        <name>Mg(2+)</name>
        <dbReference type="ChEBI" id="CHEBI:18420"/>
    </cofactor>
</comment>
<dbReference type="InterPro" id="IPR003374">
    <property type="entry name" value="ApbE-like_sf"/>
</dbReference>
<evidence type="ECO:0000256" key="9">
    <source>
        <dbReference type="ARBA" id="ARBA00031306"/>
    </source>
</evidence>
<evidence type="ECO:0000256" key="11">
    <source>
        <dbReference type="SAM" id="MobiDB-lite"/>
    </source>
</evidence>
<keyword evidence="6" id="KW-0479">Metal-binding</keyword>
<accession>A0A7Y0ER50</accession>
<feature type="region of interest" description="Disordered" evidence="11">
    <location>
        <begin position="135"/>
        <end position="161"/>
    </location>
</feature>
<keyword evidence="8" id="KW-0460">Magnesium</keyword>
<dbReference type="Pfam" id="PF02424">
    <property type="entry name" value="ApbE"/>
    <property type="match status" value="1"/>
</dbReference>
<comment type="catalytic activity">
    <reaction evidence="10">
        <text>L-threonyl-[protein] + FAD = FMN-L-threonyl-[protein] + AMP + H(+)</text>
        <dbReference type="Rhea" id="RHEA:36847"/>
        <dbReference type="Rhea" id="RHEA-COMP:11060"/>
        <dbReference type="Rhea" id="RHEA-COMP:11061"/>
        <dbReference type="ChEBI" id="CHEBI:15378"/>
        <dbReference type="ChEBI" id="CHEBI:30013"/>
        <dbReference type="ChEBI" id="CHEBI:57692"/>
        <dbReference type="ChEBI" id="CHEBI:74257"/>
        <dbReference type="ChEBI" id="CHEBI:456215"/>
        <dbReference type="EC" id="2.7.1.180"/>
    </reaction>
</comment>
<dbReference type="GO" id="GO:0046872">
    <property type="term" value="F:metal ion binding"/>
    <property type="evidence" value="ECO:0007669"/>
    <property type="project" value="UniProtKB-KW"/>
</dbReference>
<reference evidence="12 13" key="1">
    <citation type="submission" date="2020-02" db="EMBL/GenBank/DDBJ databases">
        <title>Characterization of phylogenetic diversity of novel bifidobacterial species isolated in Czech ZOOs.</title>
        <authorList>
            <person name="Lugli G.A."/>
            <person name="Vera N.B."/>
            <person name="Ventura M."/>
        </authorList>
    </citation>
    <scope>NUCLEOTIDE SEQUENCE [LARGE SCALE GENOMIC DNA]</scope>
    <source>
        <strain evidence="12 13">DSM 109957</strain>
    </source>
</reference>
<dbReference type="EC" id="2.7.1.180" evidence="2"/>
<keyword evidence="5" id="KW-0808">Transferase</keyword>
<dbReference type="PANTHER" id="PTHR30040:SF2">
    <property type="entry name" value="FAD:PROTEIN FMN TRANSFERASE"/>
    <property type="match status" value="1"/>
</dbReference>
<evidence type="ECO:0000313" key="12">
    <source>
        <dbReference type="EMBL" id="NMM94910.1"/>
    </source>
</evidence>
<dbReference type="Proteomes" id="UP000532194">
    <property type="component" value="Unassembled WGS sequence"/>
</dbReference>
<proteinExistence type="predicted"/>
<dbReference type="InterPro" id="IPR024932">
    <property type="entry name" value="ApbE"/>
</dbReference>
<evidence type="ECO:0000256" key="6">
    <source>
        <dbReference type="ARBA" id="ARBA00022723"/>
    </source>
</evidence>
<evidence type="ECO:0000256" key="1">
    <source>
        <dbReference type="ARBA" id="ARBA00001946"/>
    </source>
</evidence>
<keyword evidence="13" id="KW-1185">Reference proteome</keyword>
<evidence type="ECO:0000256" key="2">
    <source>
        <dbReference type="ARBA" id="ARBA00011955"/>
    </source>
</evidence>
<organism evidence="12 13">
    <name type="scientific">Bifidobacterium oedipodis</name>
    <dbReference type="NCBI Taxonomy" id="2675322"/>
    <lineage>
        <taxon>Bacteria</taxon>
        <taxon>Bacillati</taxon>
        <taxon>Actinomycetota</taxon>
        <taxon>Actinomycetes</taxon>
        <taxon>Bifidobacteriales</taxon>
        <taxon>Bifidobacteriaceae</taxon>
        <taxon>Bifidobacterium</taxon>
    </lineage>
</organism>
<feature type="compositionally biased region" description="Polar residues" evidence="11">
    <location>
        <begin position="143"/>
        <end position="161"/>
    </location>
</feature>
<evidence type="ECO:0000256" key="5">
    <source>
        <dbReference type="ARBA" id="ARBA00022679"/>
    </source>
</evidence>
<evidence type="ECO:0000256" key="10">
    <source>
        <dbReference type="ARBA" id="ARBA00048540"/>
    </source>
</evidence>
<keyword evidence="4" id="KW-0285">Flavoprotein</keyword>
<keyword evidence="7" id="KW-0274">FAD</keyword>
<comment type="caution">
    <text evidence="12">The sequence shown here is derived from an EMBL/GenBank/DDBJ whole genome shotgun (WGS) entry which is preliminary data.</text>
</comment>
<dbReference type="EMBL" id="JAAIII010000007">
    <property type="protein sequence ID" value="NMM94910.1"/>
    <property type="molecule type" value="Genomic_DNA"/>
</dbReference>
<dbReference type="SUPFAM" id="SSF143631">
    <property type="entry name" value="ApbE-like"/>
    <property type="match status" value="1"/>
</dbReference>
<dbReference type="Gene3D" id="3.10.520.10">
    <property type="entry name" value="ApbE-like domains"/>
    <property type="match status" value="1"/>
</dbReference>
<evidence type="ECO:0000256" key="7">
    <source>
        <dbReference type="ARBA" id="ARBA00022827"/>
    </source>
</evidence>
<evidence type="ECO:0000313" key="13">
    <source>
        <dbReference type="Proteomes" id="UP000532194"/>
    </source>
</evidence>
<protein>
    <recommendedName>
        <fullName evidence="3">FAD:protein FMN transferase</fullName>
        <ecNumber evidence="2">2.7.1.180</ecNumber>
    </recommendedName>
    <alternativeName>
        <fullName evidence="9">Flavin transferase</fullName>
    </alternativeName>
</protein>
<dbReference type="PANTHER" id="PTHR30040">
    <property type="entry name" value="THIAMINE BIOSYNTHESIS LIPOPROTEIN APBE"/>
    <property type="match status" value="1"/>
</dbReference>
<gene>
    <name evidence="12" type="ORF">G1C95_2098</name>
</gene>
<evidence type="ECO:0000256" key="8">
    <source>
        <dbReference type="ARBA" id="ARBA00022842"/>
    </source>
</evidence>
<evidence type="ECO:0000256" key="4">
    <source>
        <dbReference type="ARBA" id="ARBA00022630"/>
    </source>
</evidence>